<keyword evidence="3" id="KW-1185">Reference proteome</keyword>
<protein>
    <submittedName>
        <fullName evidence="2">GCN5-related N-acetyltransferase</fullName>
    </submittedName>
</protein>
<evidence type="ECO:0000259" key="1">
    <source>
        <dbReference type="PROSITE" id="PS51186"/>
    </source>
</evidence>
<dbReference type="InterPro" id="IPR016181">
    <property type="entry name" value="Acyl_CoA_acyltransferase"/>
</dbReference>
<dbReference type="Proteomes" id="UP000000493">
    <property type="component" value="Chromosome"/>
</dbReference>
<reference evidence="2 3" key="2">
    <citation type="journal article" date="2012" name="Stand. Genomic Sci.">
        <title>Complete genome sequence of the aquatic bacterium Runella slithyformis type strain (LSU 4(T)).</title>
        <authorList>
            <person name="Copeland A."/>
            <person name="Zhang X."/>
            <person name="Misra M."/>
            <person name="Lapidus A."/>
            <person name="Nolan M."/>
            <person name="Lucas S."/>
            <person name="Deshpande S."/>
            <person name="Cheng J.F."/>
            <person name="Tapia R."/>
            <person name="Goodwin L.A."/>
            <person name="Pitluck S."/>
            <person name="Liolios K."/>
            <person name="Pagani I."/>
            <person name="Ivanova N."/>
            <person name="Mikhailova N."/>
            <person name="Pati A."/>
            <person name="Chen A."/>
            <person name="Palaniappan K."/>
            <person name="Land M."/>
            <person name="Hauser L."/>
            <person name="Pan C."/>
            <person name="Jeffries C.D."/>
            <person name="Detter J.C."/>
            <person name="Brambilla E.M."/>
            <person name="Rohde M."/>
            <person name="Djao O.D."/>
            <person name="Goker M."/>
            <person name="Sikorski J."/>
            <person name="Tindall B.J."/>
            <person name="Woyke T."/>
            <person name="Bristow J."/>
            <person name="Eisen J.A."/>
            <person name="Markowitz V."/>
            <person name="Hugenholtz P."/>
            <person name="Kyrpides N.C."/>
            <person name="Klenk H.P."/>
            <person name="Mavromatis K."/>
        </authorList>
    </citation>
    <scope>NUCLEOTIDE SEQUENCE [LARGE SCALE GENOMIC DNA]</scope>
    <source>
        <strain evidence="3">ATCC 29530 / DSM 19594 / LMG 11500 / NCIMB 11436 / LSU 4</strain>
    </source>
</reference>
<evidence type="ECO:0000313" key="2">
    <source>
        <dbReference type="EMBL" id="AEI50383.1"/>
    </source>
</evidence>
<sequence>MNVIGFYKIPTFGLSILNTIMNVKVQKTTLATIKPFRSLFLQEINVQIRYNACHERGWSDSYQLSIDQQMVGYGSVKGQEISDRDTVFEFYVLPAFRRYTTPLFEELLKVSKATYLECQSNDAHWSSLVYEFSQNINADTILFEDQCVTDWVMPDVQFRPRRDDEPHIEGAGAYVLERAGRIVATGGIMLHYNIPFADLFMEVDKDCRENGLGSYLLQELKRECYQQGRVPAARCSIANKASKATLLKAGFKVAGFMLLGTVKG</sequence>
<dbReference type="Pfam" id="PF00583">
    <property type="entry name" value="Acetyltransf_1"/>
    <property type="match status" value="1"/>
</dbReference>
<dbReference type="PROSITE" id="PS51186">
    <property type="entry name" value="GNAT"/>
    <property type="match status" value="1"/>
</dbReference>
<dbReference type="KEGG" id="rsi:Runsl_4030"/>
<organism evidence="2 3">
    <name type="scientific">Runella slithyformis (strain ATCC 29530 / DSM 19594 / LMG 11500 / NCIMB 11436 / LSU 4)</name>
    <dbReference type="NCBI Taxonomy" id="761193"/>
    <lineage>
        <taxon>Bacteria</taxon>
        <taxon>Pseudomonadati</taxon>
        <taxon>Bacteroidota</taxon>
        <taxon>Cytophagia</taxon>
        <taxon>Cytophagales</taxon>
        <taxon>Spirosomataceae</taxon>
        <taxon>Runella</taxon>
    </lineage>
</organism>
<accession>A0A7U4E7K0</accession>
<dbReference type="GO" id="GO:0016747">
    <property type="term" value="F:acyltransferase activity, transferring groups other than amino-acyl groups"/>
    <property type="evidence" value="ECO:0007669"/>
    <property type="project" value="InterPro"/>
</dbReference>
<dbReference type="Gene3D" id="3.40.630.30">
    <property type="match status" value="1"/>
</dbReference>
<dbReference type="EMBL" id="CP002859">
    <property type="protein sequence ID" value="AEI50383.1"/>
    <property type="molecule type" value="Genomic_DNA"/>
</dbReference>
<evidence type="ECO:0000313" key="3">
    <source>
        <dbReference type="Proteomes" id="UP000000493"/>
    </source>
</evidence>
<dbReference type="SUPFAM" id="SSF55729">
    <property type="entry name" value="Acyl-CoA N-acyltransferases (Nat)"/>
    <property type="match status" value="1"/>
</dbReference>
<dbReference type="Pfam" id="PF18015">
    <property type="entry name" value="Acetyltransf_19"/>
    <property type="match status" value="1"/>
</dbReference>
<name>A0A7U4E7K0_RUNSL</name>
<proteinExistence type="predicted"/>
<feature type="domain" description="N-acetyltransferase" evidence="1">
    <location>
        <begin position="127"/>
        <end position="264"/>
    </location>
</feature>
<dbReference type="InterPro" id="IPR040579">
    <property type="entry name" value="Acetyltransf_19"/>
</dbReference>
<dbReference type="AlphaFoldDB" id="A0A7U4E7K0"/>
<gene>
    <name evidence="2" type="ordered locus">Runsl_4030</name>
</gene>
<dbReference type="Gene3D" id="3.40.630.80">
    <property type="match status" value="1"/>
</dbReference>
<dbReference type="CDD" id="cd04301">
    <property type="entry name" value="NAT_SF"/>
    <property type="match status" value="1"/>
</dbReference>
<dbReference type="InterPro" id="IPR000182">
    <property type="entry name" value="GNAT_dom"/>
</dbReference>
<reference evidence="3" key="1">
    <citation type="submission" date="2011-06" db="EMBL/GenBank/DDBJ databases">
        <title>The complete genome of chromosome of Runella slithyformis DSM 19594.</title>
        <authorList>
            <consortium name="US DOE Joint Genome Institute (JGI-PGF)"/>
            <person name="Lucas S."/>
            <person name="Han J."/>
            <person name="Lapidus A."/>
            <person name="Bruce D."/>
            <person name="Goodwin L."/>
            <person name="Pitluck S."/>
            <person name="Peters L."/>
            <person name="Kyrpides N."/>
            <person name="Mavromatis K."/>
            <person name="Ivanova N."/>
            <person name="Ovchinnikova G."/>
            <person name="Zhang X."/>
            <person name="Misra M."/>
            <person name="Detter J.C."/>
            <person name="Tapia R."/>
            <person name="Han C."/>
            <person name="Land M."/>
            <person name="Hauser L."/>
            <person name="Markowitz V."/>
            <person name="Cheng J.-F."/>
            <person name="Hugenholtz P."/>
            <person name="Woyke T."/>
            <person name="Wu D."/>
            <person name="Tindall B."/>
            <person name="Faehrich R."/>
            <person name="Brambilla E."/>
            <person name="Klenk H.-P."/>
            <person name="Eisen J.A."/>
        </authorList>
    </citation>
    <scope>NUCLEOTIDE SEQUENCE [LARGE SCALE GENOMIC DNA]</scope>
    <source>
        <strain evidence="3">ATCC 29530 / DSM 19594 / LMG 11500 / NCIMB 11436 / LSU 4</strain>
    </source>
</reference>